<comment type="caution">
    <text evidence="1">The sequence shown here is derived from an EMBL/GenBank/DDBJ whole genome shotgun (WGS) entry which is preliminary data.</text>
</comment>
<evidence type="ECO:0000313" key="1">
    <source>
        <dbReference type="EMBL" id="EGA65517.1"/>
    </source>
</evidence>
<name>E8LVD2_9VIBR</name>
<sequence length="135" mass="15517">MFAILFSLCFPVMGQTFVIITMNAEIDALHSNQVKMLYRGRISNINGLPIRLMDLPRESDYRKHFYQQLLNKTPNQMAAIWARQSFSGNAVAPIEIKDESQTVIVNWLRNNANGIAYVPEHLLPEDAYVIYKLTE</sequence>
<dbReference type="SUPFAM" id="SSF53850">
    <property type="entry name" value="Periplasmic binding protein-like II"/>
    <property type="match status" value="1"/>
</dbReference>
<dbReference type="eggNOG" id="COG0226">
    <property type="taxonomic scope" value="Bacteria"/>
</dbReference>
<keyword evidence="2" id="KW-1185">Reference proteome</keyword>
<accession>E8LVD2</accession>
<dbReference type="OrthoDB" id="5368544at2"/>
<proteinExistence type="predicted"/>
<dbReference type="RefSeq" id="WP_006879801.1">
    <property type="nucleotide sequence ID" value="NZ_AEVS01000071.1"/>
</dbReference>
<dbReference type="Gene3D" id="3.40.190.10">
    <property type="entry name" value="Periplasmic binding protein-like II"/>
    <property type="match status" value="1"/>
</dbReference>
<reference evidence="1 2" key="1">
    <citation type="journal article" date="2012" name="Int. J. Syst. Evol. Microbiol.">
        <title>Vibrio caribbeanicus sp. nov., isolated from the marine sponge Scleritoderma cyanea.</title>
        <authorList>
            <person name="Hoffmann M."/>
            <person name="Monday S.R."/>
            <person name="Allard M.W."/>
            <person name="Strain E.A."/>
            <person name="Whittaker P."/>
            <person name="Naum M."/>
            <person name="McCarthy P.J."/>
            <person name="Lopez J.V."/>
            <person name="Fischer M."/>
            <person name="Brown E.W."/>
        </authorList>
    </citation>
    <scope>NUCLEOTIDE SEQUENCE [LARGE SCALE GENOMIC DNA]</scope>
    <source>
        <strain evidence="1 2">LMG 20546</strain>
    </source>
</reference>
<evidence type="ECO:0008006" key="3">
    <source>
        <dbReference type="Google" id="ProtNLM"/>
    </source>
</evidence>
<dbReference type="EMBL" id="AEVS01000071">
    <property type="protein sequence ID" value="EGA65517.1"/>
    <property type="molecule type" value="Genomic_DNA"/>
</dbReference>
<protein>
    <recommendedName>
        <fullName evidence="3">Phosphate ABC transporter substrate-binding protein</fullName>
    </recommendedName>
</protein>
<gene>
    <name evidence="1" type="ORF">VIBR0546_14565</name>
</gene>
<evidence type="ECO:0000313" key="2">
    <source>
        <dbReference type="Proteomes" id="UP000004371"/>
    </source>
</evidence>
<organism evidence="1 2">
    <name type="scientific">Vibrio brasiliensis LMG 20546</name>
    <dbReference type="NCBI Taxonomy" id="945543"/>
    <lineage>
        <taxon>Bacteria</taxon>
        <taxon>Pseudomonadati</taxon>
        <taxon>Pseudomonadota</taxon>
        <taxon>Gammaproteobacteria</taxon>
        <taxon>Vibrionales</taxon>
        <taxon>Vibrionaceae</taxon>
        <taxon>Vibrio</taxon>
        <taxon>Vibrio oreintalis group</taxon>
    </lineage>
</organism>
<dbReference type="Proteomes" id="UP000004371">
    <property type="component" value="Unassembled WGS sequence"/>
</dbReference>
<dbReference type="STRING" id="945543.VIBR0546_14565"/>
<dbReference type="AlphaFoldDB" id="E8LVD2"/>